<sequence>MSVCHSVRLAPGNDPSSLLLLGSLFMSVGEFMSALETVWSSVAPGRFILMGELPIFTCQAHVFTINPETKKSWIPSSQKAVDVNFFYDSNKHCYRIISVENVPGGGKKVIINSTLTEKMAFKKTSQKFGQWADSKTGSVHGLGFNSETELTEFVNHFKQYVEATKGSPSTSSSSNGRPTESCQRVSNGGSISQNGGQLLSSVLPPGAVNSITHTTLQAPPSLSLSSPNSAPSPQQSETNSHSVYLPQTSLQLQQQLRQAQAQVKRLEAELNASKRQTAGITPPMLEADGVPAASRTSGSEGDNPELRDCLTRLDLNGTLGGVAIEDWKNGAGSPNFQHADGKSVGSNLQSNSGPNRNVWGDRYSDETVRSLHARLGYILREAVELHTRLGILISHSTPGAPPE</sequence>
<evidence type="ECO:0000256" key="7">
    <source>
        <dbReference type="SAM" id="MobiDB-lite"/>
    </source>
</evidence>
<evidence type="ECO:0000256" key="1">
    <source>
        <dbReference type="ARBA" id="ARBA00004496"/>
    </source>
</evidence>
<evidence type="ECO:0000256" key="6">
    <source>
        <dbReference type="ARBA" id="ARBA00034105"/>
    </source>
</evidence>
<feature type="region of interest" description="Disordered" evidence="7">
    <location>
        <begin position="274"/>
        <end position="306"/>
    </location>
</feature>
<feature type="domain" description="WH1" evidence="8">
    <location>
        <begin position="47"/>
        <end position="164"/>
    </location>
</feature>
<dbReference type="Proteomes" id="UP001497525">
    <property type="component" value="Unassembled WGS sequence"/>
</dbReference>
<keyword evidence="2" id="KW-0963">Cytoplasm</keyword>
<comment type="similarity">
    <text evidence="5">Belongs to the Homer family.</text>
</comment>
<dbReference type="AlphaFoldDB" id="A0AAV2TMP5"/>
<dbReference type="InterPro" id="IPR044100">
    <property type="entry name" value="Homer_EVH1"/>
</dbReference>
<feature type="region of interest" description="Disordered" evidence="7">
    <location>
        <begin position="333"/>
        <end position="359"/>
    </location>
</feature>
<name>A0AAV2TMP5_CALDB</name>
<dbReference type="GO" id="GO:0007216">
    <property type="term" value="P:G protein-coupled glutamate receptor signaling pathway"/>
    <property type="evidence" value="ECO:0007669"/>
    <property type="project" value="InterPro"/>
</dbReference>
<gene>
    <name evidence="9" type="ORF">CDAUBV1_LOCUS11876</name>
</gene>
<feature type="region of interest" description="Disordered" evidence="7">
    <location>
        <begin position="164"/>
        <end position="241"/>
    </location>
</feature>
<evidence type="ECO:0000259" key="8">
    <source>
        <dbReference type="PROSITE" id="PS50229"/>
    </source>
</evidence>
<dbReference type="SUPFAM" id="SSF50729">
    <property type="entry name" value="PH domain-like"/>
    <property type="match status" value="1"/>
</dbReference>
<dbReference type="GO" id="GO:0014069">
    <property type="term" value="C:postsynaptic density"/>
    <property type="evidence" value="ECO:0007669"/>
    <property type="project" value="UniProtKB-SubCell"/>
</dbReference>
<feature type="compositionally biased region" description="Polar residues" evidence="7">
    <location>
        <begin position="344"/>
        <end position="355"/>
    </location>
</feature>
<proteinExistence type="inferred from homology"/>
<evidence type="ECO:0000256" key="4">
    <source>
        <dbReference type="ARBA" id="ARBA00023054"/>
    </source>
</evidence>
<comment type="caution">
    <text evidence="9">The sequence shown here is derived from an EMBL/GenBank/DDBJ whole genome shotgun (WGS) entry which is preliminary data.</text>
</comment>
<dbReference type="InterPro" id="IPR011993">
    <property type="entry name" value="PH-like_dom_sf"/>
</dbReference>
<feature type="compositionally biased region" description="Low complexity" evidence="7">
    <location>
        <begin position="216"/>
        <end position="236"/>
    </location>
</feature>
<evidence type="ECO:0000256" key="2">
    <source>
        <dbReference type="ARBA" id="ARBA00022490"/>
    </source>
</evidence>
<evidence type="ECO:0000256" key="3">
    <source>
        <dbReference type="ARBA" id="ARBA00023018"/>
    </source>
</evidence>
<comment type="subcellular location">
    <subcellularLocation>
        <location evidence="1">Cytoplasm</location>
    </subcellularLocation>
    <subcellularLocation>
        <location evidence="6">Postsynaptic density</location>
    </subcellularLocation>
</comment>
<evidence type="ECO:0000313" key="9">
    <source>
        <dbReference type="EMBL" id="CAL5137580.1"/>
    </source>
</evidence>
<dbReference type="EMBL" id="CAXLJL010000412">
    <property type="protein sequence ID" value="CAL5137580.1"/>
    <property type="molecule type" value="Genomic_DNA"/>
</dbReference>
<reference evidence="9" key="1">
    <citation type="submission" date="2024-06" db="EMBL/GenBank/DDBJ databases">
        <authorList>
            <person name="Liu X."/>
            <person name="Lenzi L."/>
            <person name="Haldenby T S."/>
            <person name="Uol C."/>
        </authorList>
    </citation>
    <scope>NUCLEOTIDE SEQUENCE</scope>
</reference>
<evidence type="ECO:0000313" key="10">
    <source>
        <dbReference type="Proteomes" id="UP001497525"/>
    </source>
</evidence>
<keyword evidence="4" id="KW-0175">Coiled coil</keyword>
<dbReference type="SMART" id="SM00461">
    <property type="entry name" value="WH1"/>
    <property type="match status" value="1"/>
</dbReference>
<evidence type="ECO:0000256" key="5">
    <source>
        <dbReference type="ARBA" id="ARBA00023606"/>
    </source>
</evidence>
<dbReference type="InterPro" id="IPR045027">
    <property type="entry name" value="Homer"/>
</dbReference>
<organism evidence="9 10">
    <name type="scientific">Calicophoron daubneyi</name>
    <name type="common">Rumen fluke</name>
    <name type="synonym">Paramphistomum daubneyi</name>
    <dbReference type="NCBI Taxonomy" id="300641"/>
    <lineage>
        <taxon>Eukaryota</taxon>
        <taxon>Metazoa</taxon>
        <taxon>Spiralia</taxon>
        <taxon>Lophotrochozoa</taxon>
        <taxon>Platyhelminthes</taxon>
        <taxon>Trematoda</taxon>
        <taxon>Digenea</taxon>
        <taxon>Plagiorchiida</taxon>
        <taxon>Pronocephalata</taxon>
        <taxon>Paramphistomoidea</taxon>
        <taxon>Paramphistomidae</taxon>
        <taxon>Calicophoron</taxon>
    </lineage>
</organism>
<feature type="compositionally biased region" description="Low complexity" evidence="7">
    <location>
        <begin position="186"/>
        <end position="201"/>
    </location>
</feature>
<dbReference type="GO" id="GO:0005737">
    <property type="term" value="C:cytoplasm"/>
    <property type="evidence" value="ECO:0007669"/>
    <property type="project" value="UniProtKB-SubCell"/>
</dbReference>
<feature type="compositionally biased region" description="Polar residues" evidence="7">
    <location>
        <begin position="175"/>
        <end position="185"/>
    </location>
</feature>
<keyword evidence="3" id="KW-0770">Synapse</keyword>
<dbReference type="PROSITE" id="PS50229">
    <property type="entry name" value="WH1"/>
    <property type="match status" value="1"/>
</dbReference>
<dbReference type="GO" id="GO:0035256">
    <property type="term" value="F:G protein-coupled glutamate receptor binding"/>
    <property type="evidence" value="ECO:0007669"/>
    <property type="project" value="InterPro"/>
</dbReference>
<accession>A0AAV2TMP5</accession>
<dbReference type="CDD" id="cd01206">
    <property type="entry name" value="EVH1_Homer_Vesl"/>
    <property type="match status" value="1"/>
</dbReference>
<dbReference type="InterPro" id="IPR000697">
    <property type="entry name" value="WH1/EVH1_dom"/>
</dbReference>
<protein>
    <recommendedName>
        <fullName evidence="8">WH1 domain-containing protein</fullName>
    </recommendedName>
</protein>
<dbReference type="PANTHER" id="PTHR10918">
    <property type="entry name" value="HOMER"/>
    <property type="match status" value="1"/>
</dbReference>
<dbReference type="Gene3D" id="2.30.29.30">
    <property type="entry name" value="Pleckstrin-homology domain (PH domain)/Phosphotyrosine-binding domain (PTB)"/>
    <property type="match status" value="1"/>
</dbReference>
<dbReference type="Pfam" id="PF00568">
    <property type="entry name" value="WH1"/>
    <property type="match status" value="1"/>
</dbReference>